<dbReference type="InterPro" id="IPR036188">
    <property type="entry name" value="FAD/NAD-bd_sf"/>
</dbReference>
<keyword evidence="4" id="KW-0274">FAD</keyword>
<comment type="cofactor">
    <cofactor evidence="1">
        <name>FAD</name>
        <dbReference type="ChEBI" id="CHEBI:57692"/>
    </cofactor>
</comment>
<dbReference type="GO" id="GO:0003955">
    <property type="term" value="F:NAD(P)H dehydrogenase (quinone) activity"/>
    <property type="evidence" value="ECO:0007669"/>
    <property type="project" value="TreeGrafter"/>
</dbReference>
<reference evidence="7 8" key="1">
    <citation type="submission" date="2020-07" db="EMBL/GenBank/DDBJ databases">
        <title>Gai3-2, isolated from salt lake.</title>
        <authorList>
            <person name="Cui H."/>
            <person name="Shi X."/>
        </authorList>
    </citation>
    <scope>NUCLEOTIDE SEQUENCE [LARGE SCALE GENOMIC DNA]</scope>
    <source>
        <strain evidence="7 8">Gai3-2</strain>
    </source>
</reference>
<evidence type="ECO:0000256" key="3">
    <source>
        <dbReference type="ARBA" id="ARBA00022630"/>
    </source>
</evidence>
<evidence type="ECO:0000313" key="8">
    <source>
        <dbReference type="Proteomes" id="UP000509750"/>
    </source>
</evidence>
<protein>
    <submittedName>
        <fullName evidence="7">FAD-dependent oxidoreductase</fullName>
    </submittedName>
</protein>
<dbReference type="SUPFAM" id="SSF51905">
    <property type="entry name" value="FAD/NAD(P)-binding domain"/>
    <property type="match status" value="1"/>
</dbReference>
<feature type="domain" description="FAD/NAD(P)-binding" evidence="6">
    <location>
        <begin position="1"/>
        <end position="292"/>
    </location>
</feature>
<keyword evidence="3" id="KW-0285">Flavoprotein</keyword>
<evidence type="ECO:0000256" key="5">
    <source>
        <dbReference type="ARBA" id="ARBA00023002"/>
    </source>
</evidence>
<dbReference type="EMBL" id="CP058529">
    <property type="protein sequence ID" value="QLG27256.1"/>
    <property type="molecule type" value="Genomic_DNA"/>
</dbReference>
<name>A0A7D5KF03_9EURY</name>
<dbReference type="AlphaFoldDB" id="A0A7D5KF03"/>
<dbReference type="Pfam" id="PF07992">
    <property type="entry name" value="Pyr_redox_2"/>
    <property type="match status" value="1"/>
</dbReference>
<dbReference type="PANTHER" id="PTHR42913">
    <property type="entry name" value="APOPTOSIS-INDUCING FACTOR 1"/>
    <property type="match status" value="1"/>
</dbReference>
<proteinExistence type="inferred from homology"/>
<dbReference type="RefSeq" id="WP_179168831.1">
    <property type="nucleotide sequence ID" value="NZ_CP058529.1"/>
</dbReference>
<evidence type="ECO:0000259" key="6">
    <source>
        <dbReference type="Pfam" id="PF07992"/>
    </source>
</evidence>
<evidence type="ECO:0000313" key="7">
    <source>
        <dbReference type="EMBL" id="QLG27256.1"/>
    </source>
</evidence>
<dbReference type="Proteomes" id="UP000509750">
    <property type="component" value="Chromosome"/>
</dbReference>
<organism evidence="7 8">
    <name type="scientific">Halorarum halophilum</name>
    <dbReference type="NCBI Taxonomy" id="2743090"/>
    <lineage>
        <taxon>Archaea</taxon>
        <taxon>Methanobacteriati</taxon>
        <taxon>Methanobacteriota</taxon>
        <taxon>Stenosarchaea group</taxon>
        <taxon>Halobacteria</taxon>
        <taxon>Halobacteriales</taxon>
        <taxon>Haloferacaceae</taxon>
        <taxon>Halorarum</taxon>
    </lineage>
</organism>
<evidence type="ECO:0000256" key="2">
    <source>
        <dbReference type="ARBA" id="ARBA00005272"/>
    </source>
</evidence>
<comment type="similarity">
    <text evidence="2">Belongs to the NADH dehydrogenase family.</text>
</comment>
<evidence type="ECO:0000256" key="1">
    <source>
        <dbReference type="ARBA" id="ARBA00001974"/>
    </source>
</evidence>
<keyword evidence="8" id="KW-1185">Reference proteome</keyword>
<dbReference type="GeneID" id="56028512"/>
<dbReference type="Gene3D" id="3.50.50.100">
    <property type="match status" value="1"/>
</dbReference>
<accession>A0A7D5KF03</accession>
<dbReference type="OrthoDB" id="38899at2157"/>
<dbReference type="InterPro" id="IPR023753">
    <property type="entry name" value="FAD/NAD-binding_dom"/>
</dbReference>
<sequence>MHVVVLGAGYAGLTLTRRLESRLPEAVDLTLVNDGPDHVLIHEIHRAIRRPGVVDAVSVSIAEVLDRAELVDARVREVDVDAGKAVLHGDEIVSWDFGAVCLGSETAYYDIGGLREHAIPMKSLADAATVREGFQMLCETGGRAFVGGAGLSGVQVAGELAAFSREEGVRVPDDVEVVLLEQFDEVAPSFPANFQRAVREELEARGVDVRTSTAVERVSAGAVSTDEGELRYDQLIWTGGITGTPATGGDRPTVRADLRASDRTFALGDAARIVDADGEPVPASASAAIREARTAAENIARLVEAERSGSDDGFRPRLDQYRFDAPGWIVSVGDGTVAQVGSTVLRGGAAKAVKASVGAGYLTSIGAVRNAASLAEEELR</sequence>
<dbReference type="InterPro" id="IPR051169">
    <property type="entry name" value="NADH-Q_oxidoreductase"/>
</dbReference>
<dbReference type="PANTHER" id="PTHR42913:SF3">
    <property type="entry name" value="64 KDA MITOCHONDRIAL NADH DEHYDROGENASE (EUROFUNG)"/>
    <property type="match status" value="1"/>
</dbReference>
<dbReference type="KEGG" id="halg:HUG10_06725"/>
<evidence type="ECO:0000256" key="4">
    <source>
        <dbReference type="ARBA" id="ARBA00022827"/>
    </source>
</evidence>
<dbReference type="GO" id="GO:0019646">
    <property type="term" value="P:aerobic electron transport chain"/>
    <property type="evidence" value="ECO:0007669"/>
    <property type="project" value="TreeGrafter"/>
</dbReference>
<keyword evidence="5" id="KW-0560">Oxidoreductase</keyword>
<gene>
    <name evidence="7" type="ORF">HUG10_06725</name>
</gene>